<dbReference type="AlphaFoldDB" id="A0A067PG43"/>
<dbReference type="InParanoid" id="A0A067PG43"/>
<protein>
    <recommendedName>
        <fullName evidence="3">F-box domain-containing protein</fullName>
    </recommendedName>
</protein>
<evidence type="ECO:0000313" key="2">
    <source>
        <dbReference type="Proteomes" id="UP000027265"/>
    </source>
</evidence>
<dbReference type="OrthoDB" id="2795673at2759"/>
<name>A0A067PG43_9AGAM</name>
<organism evidence="1 2">
    <name type="scientific">Jaapia argillacea MUCL 33604</name>
    <dbReference type="NCBI Taxonomy" id="933084"/>
    <lineage>
        <taxon>Eukaryota</taxon>
        <taxon>Fungi</taxon>
        <taxon>Dikarya</taxon>
        <taxon>Basidiomycota</taxon>
        <taxon>Agaricomycotina</taxon>
        <taxon>Agaricomycetes</taxon>
        <taxon>Agaricomycetidae</taxon>
        <taxon>Jaapiales</taxon>
        <taxon>Jaapiaceae</taxon>
        <taxon>Jaapia</taxon>
    </lineage>
</organism>
<sequence>MFQVTQVGGDVVSAAPLKLPLELIYLIFHFALIPYKTDAAFSISLVSSRARHFSLPYIFSTLAIRTAPNKSPPIPLHLATHVRNIWIETVADLDALTIFERCGNATNIALPGSLLQDLQLSVQHRLEDDPTPHSDCGRLLPCRSLFIIGLPSHSFAPIISSPYGRSFFANITHLAVRHSIDEDETIPHECLPNLTHMAFILDFHSLYWLGRLLLDAVERTLARDGVEKVLFLLVPPHSHHTFAVRIFRAVRKARHHWRGWDRVGVTGRPISLYPAWSKDVDDGVSMWD</sequence>
<dbReference type="HOGENOM" id="CLU_903332_0_0_1"/>
<proteinExistence type="predicted"/>
<dbReference type="Proteomes" id="UP000027265">
    <property type="component" value="Unassembled WGS sequence"/>
</dbReference>
<keyword evidence="2" id="KW-1185">Reference proteome</keyword>
<dbReference type="STRING" id="933084.A0A067PG43"/>
<evidence type="ECO:0008006" key="3">
    <source>
        <dbReference type="Google" id="ProtNLM"/>
    </source>
</evidence>
<reference evidence="2" key="1">
    <citation type="journal article" date="2014" name="Proc. Natl. Acad. Sci. U.S.A.">
        <title>Extensive sampling of basidiomycete genomes demonstrates inadequacy of the white-rot/brown-rot paradigm for wood decay fungi.</title>
        <authorList>
            <person name="Riley R."/>
            <person name="Salamov A.A."/>
            <person name="Brown D.W."/>
            <person name="Nagy L.G."/>
            <person name="Floudas D."/>
            <person name="Held B.W."/>
            <person name="Levasseur A."/>
            <person name="Lombard V."/>
            <person name="Morin E."/>
            <person name="Otillar R."/>
            <person name="Lindquist E.A."/>
            <person name="Sun H."/>
            <person name="LaButti K.M."/>
            <person name="Schmutz J."/>
            <person name="Jabbour D."/>
            <person name="Luo H."/>
            <person name="Baker S.E."/>
            <person name="Pisabarro A.G."/>
            <person name="Walton J.D."/>
            <person name="Blanchette R.A."/>
            <person name="Henrissat B."/>
            <person name="Martin F."/>
            <person name="Cullen D."/>
            <person name="Hibbett D.S."/>
            <person name="Grigoriev I.V."/>
        </authorList>
    </citation>
    <scope>NUCLEOTIDE SEQUENCE [LARGE SCALE GENOMIC DNA]</scope>
    <source>
        <strain evidence="2">MUCL 33604</strain>
    </source>
</reference>
<evidence type="ECO:0000313" key="1">
    <source>
        <dbReference type="EMBL" id="KDQ52825.1"/>
    </source>
</evidence>
<dbReference type="EMBL" id="KL197737">
    <property type="protein sequence ID" value="KDQ52825.1"/>
    <property type="molecule type" value="Genomic_DNA"/>
</dbReference>
<accession>A0A067PG43</accession>
<gene>
    <name evidence="1" type="ORF">JAAARDRAFT_197899</name>
</gene>